<sequence>SEKVEQSWYLRRYSREAIERYPSIARMSQSITGRRRMGSPATVNGYIQGINRFLDFIGYGDPETALEAIVAGKVDVEDELDRQGTGFIDTMLEKSAKGDILEAIERERYDKPQECIDALLNFLKSLATAISPFHEEDDE</sequence>
<feature type="non-terminal residue" evidence="1">
    <location>
        <position position="1"/>
    </location>
</feature>
<proteinExistence type="predicted"/>
<evidence type="ECO:0000313" key="1">
    <source>
        <dbReference type="EMBL" id="GAH00361.1"/>
    </source>
</evidence>
<protein>
    <submittedName>
        <fullName evidence="1">Uncharacterized protein</fullName>
    </submittedName>
</protein>
<accession>X1BX43</accession>
<organism evidence="1">
    <name type="scientific">marine sediment metagenome</name>
    <dbReference type="NCBI Taxonomy" id="412755"/>
    <lineage>
        <taxon>unclassified sequences</taxon>
        <taxon>metagenomes</taxon>
        <taxon>ecological metagenomes</taxon>
    </lineage>
</organism>
<name>X1BX43_9ZZZZ</name>
<comment type="caution">
    <text evidence="1">The sequence shown here is derived from an EMBL/GenBank/DDBJ whole genome shotgun (WGS) entry which is preliminary data.</text>
</comment>
<dbReference type="EMBL" id="BART01022758">
    <property type="protein sequence ID" value="GAH00361.1"/>
    <property type="molecule type" value="Genomic_DNA"/>
</dbReference>
<reference evidence="1" key="1">
    <citation type="journal article" date="2014" name="Front. Microbiol.">
        <title>High frequency of phylogenetically diverse reductive dehalogenase-homologous genes in deep subseafloor sedimentary metagenomes.</title>
        <authorList>
            <person name="Kawai M."/>
            <person name="Futagami T."/>
            <person name="Toyoda A."/>
            <person name="Takaki Y."/>
            <person name="Nishi S."/>
            <person name="Hori S."/>
            <person name="Arai W."/>
            <person name="Tsubouchi T."/>
            <person name="Morono Y."/>
            <person name="Uchiyama I."/>
            <person name="Ito T."/>
            <person name="Fujiyama A."/>
            <person name="Inagaki F."/>
            <person name="Takami H."/>
        </authorList>
    </citation>
    <scope>NUCLEOTIDE SEQUENCE</scope>
    <source>
        <strain evidence="1">Expedition CK06-06</strain>
    </source>
</reference>
<dbReference type="AlphaFoldDB" id="X1BX43"/>
<gene>
    <name evidence="1" type="ORF">S01H4_41589</name>
</gene>